<evidence type="ECO:0000313" key="2">
    <source>
        <dbReference type="Proteomes" id="UP001164539"/>
    </source>
</evidence>
<reference evidence="1 2" key="1">
    <citation type="journal article" date="2023" name="Science">
        <title>Complex scaffold remodeling in plant triterpene biosynthesis.</title>
        <authorList>
            <person name="De La Pena R."/>
            <person name="Hodgson H."/>
            <person name="Liu J.C."/>
            <person name="Stephenson M.J."/>
            <person name="Martin A.C."/>
            <person name="Owen C."/>
            <person name="Harkess A."/>
            <person name="Leebens-Mack J."/>
            <person name="Jimenez L.E."/>
            <person name="Osbourn A."/>
            <person name="Sattely E.S."/>
        </authorList>
    </citation>
    <scope>NUCLEOTIDE SEQUENCE [LARGE SCALE GENOMIC DNA]</scope>
    <source>
        <strain evidence="2">cv. JPN11</strain>
        <tissue evidence="1">Leaf</tissue>
    </source>
</reference>
<dbReference type="EMBL" id="CM051399">
    <property type="protein sequence ID" value="KAJ4717665.1"/>
    <property type="molecule type" value="Genomic_DNA"/>
</dbReference>
<accession>A0ACC1Y2E1</accession>
<comment type="caution">
    <text evidence="1">The sequence shown here is derived from an EMBL/GenBank/DDBJ whole genome shotgun (WGS) entry which is preliminary data.</text>
</comment>
<name>A0ACC1Y2E1_MELAZ</name>
<dbReference type="Proteomes" id="UP001164539">
    <property type="component" value="Chromosome 6"/>
</dbReference>
<organism evidence="1 2">
    <name type="scientific">Melia azedarach</name>
    <name type="common">Chinaberry tree</name>
    <dbReference type="NCBI Taxonomy" id="155640"/>
    <lineage>
        <taxon>Eukaryota</taxon>
        <taxon>Viridiplantae</taxon>
        <taxon>Streptophyta</taxon>
        <taxon>Embryophyta</taxon>
        <taxon>Tracheophyta</taxon>
        <taxon>Spermatophyta</taxon>
        <taxon>Magnoliopsida</taxon>
        <taxon>eudicotyledons</taxon>
        <taxon>Gunneridae</taxon>
        <taxon>Pentapetalae</taxon>
        <taxon>rosids</taxon>
        <taxon>malvids</taxon>
        <taxon>Sapindales</taxon>
        <taxon>Meliaceae</taxon>
        <taxon>Melia</taxon>
    </lineage>
</organism>
<gene>
    <name evidence="1" type="ORF">OWV82_012513</name>
</gene>
<protein>
    <submittedName>
        <fullName evidence="1">Pentatricopeptide repeat-containing protein</fullName>
    </submittedName>
</protein>
<proteinExistence type="predicted"/>
<evidence type="ECO:0000313" key="1">
    <source>
        <dbReference type="EMBL" id="KAJ4717665.1"/>
    </source>
</evidence>
<sequence>MAPTSSQVRFFSSINRRLHLQKRAVLFWGFPSSSKDLEIPNENIFLRNKEGVRPFCSADSIQDISFATELIRMQHWSKLKTHLETTNLTTFLLQLFNSDADPALILRYFYWSMKELRISHSLVLTGRLLDALAAAKEYPKMREFYVCRISLFSSSNKQSVSSVIINMLQEQLICTD</sequence>
<keyword evidence="2" id="KW-1185">Reference proteome</keyword>